<keyword evidence="5" id="KW-0676">Redox-active center</keyword>
<name>N9VD98_9BACT</name>
<dbReference type="Gene3D" id="3.40.30.10">
    <property type="entry name" value="Glutaredoxin"/>
    <property type="match status" value="1"/>
</dbReference>
<evidence type="ECO:0000256" key="1">
    <source>
        <dbReference type="ARBA" id="ARBA00022559"/>
    </source>
</evidence>
<organism evidence="7 8">
    <name type="scientific">Metamycoplasma auris 15026</name>
    <dbReference type="NCBI Taxonomy" id="1188233"/>
    <lineage>
        <taxon>Bacteria</taxon>
        <taxon>Bacillati</taxon>
        <taxon>Mycoplasmatota</taxon>
        <taxon>Mycoplasmoidales</taxon>
        <taxon>Metamycoplasmataceae</taxon>
        <taxon>Metamycoplasma</taxon>
    </lineage>
</organism>
<dbReference type="PANTHER" id="PTHR43110:SF1">
    <property type="entry name" value="THIOL PEROXIDASE"/>
    <property type="match status" value="1"/>
</dbReference>
<evidence type="ECO:0000256" key="3">
    <source>
        <dbReference type="ARBA" id="ARBA00023002"/>
    </source>
</evidence>
<dbReference type="EMBL" id="AORI01000001">
    <property type="protein sequence ID" value="ENY69396.1"/>
    <property type="molecule type" value="Genomic_DNA"/>
</dbReference>
<dbReference type="InterPro" id="IPR013766">
    <property type="entry name" value="Thioredoxin_domain"/>
</dbReference>
<dbReference type="RefSeq" id="WP_004423246.1">
    <property type="nucleotide sequence ID" value="NZ_AORI01000001.1"/>
</dbReference>
<dbReference type="OrthoDB" id="9781543at2"/>
<dbReference type="CDD" id="cd03014">
    <property type="entry name" value="PRX_Atyp2cys"/>
    <property type="match status" value="1"/>
</dbReference>
<dbReference type="AlphaFoldDB" id="N9VD98"/>
<reference evidence="7 8" key="1">
    <citation type="journal article" date="2013" name="Genome Announc.">
        <title>Draft Genome Sequences of Mycoplasma auris and Mycoplasma yeatsii, Two Species of the Ear Canal of Caprinae.</title>
        <authorList>
            <person name="Dordet-Frisoni E."/>
            <person name="Baranowski E."/>
            <person name="Barre A."/>
            <person name="Blanchard A."/>
            <person name="Breton M."/>
            <person name="Couture C."/>
            <person name="Dupuy V."/>
            <person name="Gaurivaud P."/>
            <person name="Jacob D."/>
            <person name="Lemaitre C."/>
            <person name="Manso-Silvan L."/>
            <person name="Nikolski M."/>
            <person name="Nouvel L.X."/>
            <person name="Poumarat F."/>
            <person name="Sirand-Pugnet P."/>
            <person name="Thebault P."/>
            <person name="Theil S."/>
            <person name="Thiaucourt F."/>
            <person name="Citti C."/>
            <person name="Tardy F."/>
        </authorList>
    </citation>
    <scope>NUCLEOTIDE SEQUENCE [LARGE SCALE GENOMIC DNA]</scope>
    <source>
        <strain evidence="7 8">15026</strain>
    </source>
</reference>
<proteinExistence type="predicted"/>
<feature type="domain" description="Thioredoxin" evidence="6">
    <location>
        <begin position="17"/>
        <end position="162"/>
    </location>
</feature>
<evidence type="ECO:0000313" key="8">
    <source>
        <dbReference type="Proteomes" id="UP000013131"/>
    </source>
</evidence>
<dbReference type="Pfam" id="PF08534">
    <property type="entry name" value="Redoxin"/>
    <property type="match status" value="1"/>
</dbReference>
<evidence type="ECO:0000256" key="4">
    <source>
        <dbReference type="ARBA" id="ARBA00023157"/>
    </source>
</evidence>
<protein>
    <submittedName>
        <fullName evidence="7">Thiol peroxidase</fullName>
    </submittedName>
</protein>
<keyword evidence="2" id="KW-0049">Antioxidant</keyword>
<dbReference type="InterPro" id="IPR018219">
    <property type="entry name" value="Tpx_CS"/>
</dbReference>
<dbReference type="InterPro" id="IPR013740">
    <property type="entry name" value="Redoxin"/>
</dbReference>
<dbReference type="SUPFAM" id="SSF52833">
    <property type="entry name" value="Thioredoxin-like"/>
    <property type="match status" value="1"/>
</dbReference>
<keyword evidence="4" id="KW-1015">Disulfide bond</keyword>
<dbReference type="PATRIC" id="fig|1188233.3.peg.109"/>
<keyword evidence="8" id="KW-1185">Reference proteome</keyword>
<dbReference type="GO" id="GO:0008379">
    <property type="term" value="F:thioredoxin peroxidase activity"/>
    <property type="evidence" value="ECO:0007669"/>
    <property type="project" value="InterPro"/>
</dbReference>
<evidence type="ECO:0000256" key="5">
    <source>
        <dbReference type="ARBA" id="ARBA00023284"/>
    </source>
</evidence>
<accession>N9VD98</accession>
<keyword evidence="1 7" id="KW-0575">Peroxidase</keyword>
<dbReference type="InterPro" id="IPR036249">
    <property type="entry name" value="Thioredoxin-like_sf"/>
</dbReference>
<dbReference type="NCBIfam" id="NF001808">
    <property type="entry name" value="PRK00522.1"/>
    <property type="match status" value="1"/>
</dbReference>
<dbReference type="InterPro" id="IPR050455">
    <property type="entry name" value="Tpx_Peroxidase_subfamily"/>
</dbReference>
<evidence type="ECO:0000313" key="7">
    <source>
        <dbReference type="EMBL" id="ENY69396.1"/>
    </source>
</evidence>
<dbReference type="PROSITE" id="PS51352">
    <property type="entry name" value="THIOREDOXIN_2"/>
    <property type="match status" value="1"/>
</dbReference>
<dbReference type="eggNOG" id="COG2077">
    <property type="taxonomic scope" value="Bacteria"/>
</dbReference>
<dbReference type="Proteomes" id="UP000013131">
    <property type="component" value="Unassembled WGS sequence"/>
</dbReference>
<gene>
    <name evidence="7" type="primary">tpx</name>
    <name evidence="7" type="ORF">MAU_1080</name>
</gene>
<comment type="caution">
    <text evidence="7">The sequence shown here is derived from an EMBL/GenBank/DDBJ whole genome shotgun (WGS) entry which is preliminary data.</text>
</comment>
<evidence type="ECO:0000256" key="2">
    <source>
        <dbReference type="ARBA" id="ARBA00022862"/>
    </source>
</evidence>
<evidence type="ECO:0000259" key="6">
    <source>
        <dbReference type="PROSITE" id="PS51352"/>
    </source>
</evidence>
<dbReference type="InterPro" id="IPR002065">
    <property type="entry name" value="TPX"/>
</dbReference>
<dbReference type="PROSITE" id="PS01265">
    <property type="entry name" value="TPX"/>
    <property type="match status" value="1"/>
</dbReference>
<dbReference type="STRING" id="1188233.MAU_1080"/>
<sequence length="162" mass="18503">MKVKFGGNDVNLIGNEIKVGDIFPDFKAVDLDFNDFLLSSLPKTKKLILSIPSIDTGVCETETTKFMNYFSNKNYPVIVISQDLPFALSRWCAIRNNKKIQTLSEFKYKDFGKKAGVLLEGSELLTRAVFVLDENNKVLYVDYVKVVGHEPNYEEILKFFED</sequence>
<dbReference type="PANTHER" id="PTHR43110">
    <property type="entry name" value="THIOL PEROXIDASE"/>
    <property type="match status" value="1"/>
</dbReference>
<keyword evidence="3" id="KW-0560">Oxidoreductase</keyword>